<feature type="signal peptide" evidence="1">
    <location>
        <begin position="1"/>
        <end position="17"/>
    </location>
</feature>
<dbReference type="RefSeq" id="WP_152577527.1">
    <property type="nucleotide sequence ID" value="NZ_JAATJI010000001.1"/>
</dbReference>
<organism evidence="2 3">
    <name type="scientific">Sandarakinorhabdus fusca</name>
    <dbReference type="NCBI Taxonomy" id="1439888"/>
    <lineage>
        <taxon>Bacteria</taxon>
        <taxon>Pseudomonadati</taxon>
        <taxon>Pseudomonadota</taxon>
        <taxon>Alphaproteobacteria</taxon>
        <taxon>Sphingomonadales</taxon>
        <taxon>Sphingosinicellaceae</taxon>
        <taxon>Sandarakinorhabdus</taxon>
    </lineage>
</organism>
<accession>A0A7C9KWL6</accession>
<keyword evidence="3" id="KW-1185">Reference proteome</keyword>
<dbReference type="EMBL" id="WIOL01000002">
    <property type="protein sequence ID" value="MQT17105.1"/>
    <property type="molecule type" value="Genomic_DNA"/>
</dbReference>
<sequence>MRALPLFLLLAAAPAGAETPAAADQRAQLARATTRLNAAAAAVAGQPFATSRRIHVDLDQRVFGTWLAAVAPNGLRASATGTAVDGALVTRQRPLLGPFTATIAPASATRLDVVLANPRINAARDRLTVTGALSGDARAQVRVAGVGIDQTVACRTQPPVRENGIATFDLGAGSGSRYPFTLRLTTPDNLLASLDCDIAELRQIENVLPINSIAGELAGGTIDIGLSPSVRLPTPGAGRPMMVVLDPRRPTLRITPRGLAYSAD</sequence>
<feature type="chain" id="PRO_5028808317" description="DUF4403 family protein" evidence="1">
    <location>
        <begin position="18"/>
        <end position="264"/>
    </location>
</feature>
<protein>
    <recommendedName>
        <fullName evidence="4">DUF4403 family protein</fullName>
    </recommendedName>
</protein>
<evidence type="ECO:0000313" key="2">
    <source>
        <dbReference type="EMBL" id="MQT17105.1"/>
    </source>
</evidence>
<dbReference type="AlphaFoldDB" id="A0A7C9KWL6"/>
<evidence type="ECO:0000256" key="1">
    <source>
        <dbReference type="SAM" id="SignalP"/>
    </source>
</evidence>
<dbReference type="Proteomes" id="UP000481327">
    <property type="component" value="Unassembled WGS sequence"/>
</dbReference>
<name>A0A7C9KWL6_9SPHN</name>
<evidence type="ECO:0008006" key="4">
    <source>
        <dbReference type="Google" id="ProtNLM"/>
    </source>
</evidence>
<reference evidence="2 3" key="1">
    <citation type="submission" date="2019-09" db="EMBL/GenBank/DDBJ databases">
        <title>Polymorphobacter sp. isolated from a lake in China.</title>
        <authorList>
            <person name="Liu Z."/>
        </authorList>
    </citation>
    <scope>NUCLEOTIDE SEQUENCE [LARGE SCALE GENOMIC DNA]</scope>
    <source>
        <strain evidence="2 3">D40P</strain>
    </source>
</reference>
<keyword evidence="1" id="KW-0732">Signal</keyword>
<gene>
    <name evidence="2" type="ORF">F3168_07505</name>
</gene>
<proteinExistence type="predicted"/>
<comment type="caution">
    <text evidence="2">The sequence shown here is derived from an EMBL/GenBank/DDBJ whole genome shotgun (WGS) entry which is preliminary data.</text>
</comment>
<evidence type="ECO:0000313" key="3">
    <source>
        <dbReference type="Proteomes" id="UP000481327"/>
    </source>
</evidence>